<name>A0A2P6RB55_ROSCH</name>
<gene>
    <name evidence="6" type="ORF">RchiOBHm_Chr3g0470871</name>
</gene>
<dbReference type="SMART" id="SM01057">
    <property type="entry name" value="Carb_anhydrase"/>
    <property type="match status" value="1"/>
</dbReference>
<dbReference type="Proteomes" id="UP000238479">
    <property type="component" value="Chromosome 3"/>
</dbReference>
<protein>
    <submittedName>
        <fullName evidence="6">Putative carbonic anhydrase</fullName>
        <ecNumber evidence="6">4.2.1.1</ecNumber>
    </submittedName>
</protein>
<evidence type="ECO:0000256" key="4">
    <source>
        <dbReference type="ARBA" id="ARBA00048348"/>
    </source>
</evidence>
<evidence type="ECO:0000256" key="1">
    <source>
        <dbReference type="ARBA" id="ARBA00002904"/>
    </source>
</evidence>
<dbReference type="InterPro" id="IPR036398">
    <property type="entry name" value="CA_dom_sf"/>
</dbReference>
<evidence type="ECO:0000256" key="3">
    <source>
        <dbReference type="ARBA" id="ARBA00006365"/>
    </source>
</evidence>
<dbReference type="OMA" id="NNGHTEL"/>
<comment type="subcellular location">
    <subcellularLocation>
        <location evidence="2">Plastid</location>
        <location evidence="2">Chloroplast stroma</location>
    </subcellularLocation>
</comment>
<dbReference type="GO" id="GO:0004089">
    <property type="term" value="F:carbonate dehydratase activity"/>
    <property type="evidence" value="ECO:0007669"/>
    <property type="project" value="UniProtKB-EC"/>
</dbReference>
<evidence type="ECO:0000313" key="7">
    <source>
        <dbReference type="Proteomes" id="UP000238479"/>
    </source>
</evidence>
<dbReference type="STRING" id="74649.A0A2P6RB55"/>
<feature type="domain" description="Alpha-carbonic anhydrase" evidence="5">
    <location>
        <begin position="1"/>
        <end position="223"/>
    </location>
</feature>
<evidence type="ECO:0000313" key="6">
    <source>
        <dbReference type="EMBL" id="PRQ43663.1"/>
    </source>
</evidence>
<organism evidence="6 7">
    <name type="scientific">Rosa chinensis</name>
    <name type="common">China rose</name>
    <dbReference type="NCBI Taxonomy" id="74649"/>
    <lineage>
        <taxon>Eukaryota</taxon>
        <taxon>Viridiplantae</taxon>
        <taxon>Streptophyta</taxon>
        <taxon>Embryophyta</taxon>
        <taxon>Tracheophyta</taxon>
        <taxon>Spermatophyta</taxon>
        <taxon>Magnoliopsida</taxon>
        <taxon>eudicotyledons</taxon>
        <taxon>Gunneridae</taxon>
        <taxon>Pentapetalae</taxon>
        <taxon>rosids</taxon>
        <taxon>fabids</taxon>
        <taxon>Rosales</taxon>
        <taxon>Rosaceae</taxon>
        <taxon>Rosoideae</taxon>
        <taxon>Rosoideae incertae sedis</taxon>
        <taxon>Rosa</taxon>
    </lineage>
</organism>
<evidence type="ECO:0000256" key="2">
    <source>
        <dbReference type="ARBA" id="ARBA00004470"/>
    </source>
</evidence>
<keyword evidence="6" id="KW-0456">Lyase</keyword>
<dbReference type="GO" id="GO:0006730">
    <property type="term" value="P:one-carbon metabolic process"/>
    <property type="evidence" value="ECO:0007669"/>
    <property type="project" value="TreeGrafter"/>
</dbReference>
<dbReference type="InterPro" id="IPR041891">
    <property type="entry name" value="Alpha_CA_prokaryot-like"/>
</dbReference>
<dbReference type="GO" id="GO:0008270">
    <property type="term" value="F:zinc ion binding"/>
    <property type="evidence" value="ECO:0007669"/>
    <property type="project" value="InterPro"/>
</dbReference>
<dbReference type="PANTHER" id="PTHR18952">
    <property type="entry name" value="CARBONIC ANHYDRASE"/>
    <property type="match status" value="1"/>
</dbReference>
<keyword evidence="7" id="KW-1185">Reference proteome</keyword>
<sequence>MEYNYREGSPKGPEHWGELNEEMEKCKDGKLQSPIDLFDSNARKAISRVDDLNMSYNPSKATMKLEHHAISIQWEGDAGSIQINGTEYLLKRCHWHRSSEHFINGRRFLFLFASLFVKSKILHICLNRVFFISYDLELHMVHQSQNNDVAVVAFLYQSGNPDPFLSKISNDVSSLSVTKEARLGVIHPSLIKWPSSRFYRYIGSLTAPPCTEGVIWSVSEEVQ</sequence>
<comment type="similarity">
    <text evidence="3">Belongs to the alpha-class carbonic anhydrase family.</text>
</comment>
<dbReference type="EMBL" id="PDCK01000041">
    <property type="protein sequence ID" value="PRQ43663.1"/>
    <property type="molecule type" value="Genomic_DNA"/>
</dbReference>
<comment type="caution">
    <text evidence="6">The sequence shown here is derived from an EMBL/GenBank/DDBJ whole genome shotgun (WGS) entry which is preliminary data.</text>
</comment>
<comment type="function">
    <text evidence="1">Reversible hydration of carbon dioxide.</text>
</comment>
<evidence type="ECO:0000259" key="5">
    <source>
        <dbReference type="PROSITE" id="PS51144"/>
    </source>
</evidence>
<dbReference type="AlphaFoldDB" id="A0A2P6RB55"/>
<dbReference type="PROSITE" id="PS51144">
    <property type="entry name" value="ALPHA_CA_2"/>
    <property type="match status" value="1"/>
</dbReference>
<dbReference type="Gene3D" id="3.10.200.10">
    <property type="entry name" value="Alpha carbonic anhydrase"/>
    <property type="match status" value="1"/>
</dbReference>
<reference evidence="6 7" key="1">
    <citation type="journal article" date="2018" name="Nat. Genet.">
        <title>The Rosa genome provides new insights in the design of modern roses.</title>
        <authorList>
            <person name="Bendahmane M."/>
        </authorList>
    </citation>
    <scope>NUCLEOTIDE SEQUENCE [LARGE SCALE GENOMIC DNA]</scope>
    <source>
        <strain evidence="7">cv. Old Blush</strain>
    </source>
</reference>
<dbReference type="Gramene" id="PRQ43663">
    <property type="protein sequence ID" value="PRQ43663"/>
    <property type="gene ID" value="RchiOBHm_Chr3g0470871"/>
</dbReference>
<dbReference type="Pfam" id="PF00194">
    <property type="entry name" value="Carb_anhydrase"/>
    <property type="match status" value="2"/>
</dbReference>
<dbReference type="GO" id="GO:0009570">
    <property type="term" value="C:chloroplast stroma"/>
    <property type="evidence" value="ECO:0007669"/>
    <property type="project" value="UniProtKB-SubCell"/>
</dbReference>
<dbReference type="InterPro" id="IPR023561">
    <property type="entry name" value="Carbonic_anhydrase_a-class"/>
</dbReference>
<dbReference type="CDD" id="cd03124">
    <property type="entry name" value="alpha_CA_prokaryotic_like"/>
    <property type="match status" value="1"/>
</dbReference>
<accession>A0A2P6RB55</accession>
<dbReference type="InterPro" id="IPR001148">
    <property type="entry name" value="CA_dom"/>
</dbReference>
<proteinExistence type="inferred from homology"/>
<dbReference type="PANTHER" id="PTHR18952:SF201">
    <property type="entry name" value="CARBONIC ANHYDRASE"/>
    <property type="match status" value="1"/>
</dbReference>
<dbReference type="EC" id="4.2.1.1" evidence="6"/>
<comment type="catalytic activity">
    <reaction evidence="4">
        <text>hydrogencarbonate + H(+) = CO2 + H2O</text>
        <dbReference type="Rhea" id="RHEA:10748"/>
        <dbReference type="ChEBI" id="CHEBI:15377"/>
        <dbReference type="ChEBI" id="CHEBI:15378"/>
        <dbReference type="ChEBI" id="CHEBI:16526"/>
        <dbReference type="ChEBI" id="CHEBI:17544"/>
        <dbReference type="EC" id="4.2.1.1"/>
    </reaction>
</comment>
<dbReference type="SUPFAM" id="SSF51069">
    <property type="entry name" value="Carbonic anhydrase"/>
    <property type="match status" value="2"/>
</dbReference>